<dbReference type="EC" id="2.5.1.145" evidence="7"/>
<gene>
    <name evidence="7" type="primary">lgt</name>
    <name evidence="9" type="ORF">GCM10010468_66370</name>
</gene>
<feature type="transmembrane region" description="Helical" evidence="7">
    <location>
        <begin position="190"/>
        <end position="207"/>
    </location>
</feature>
<comment type="catalytic activity">
    <reaction evidence="7">
        <text>L-cysteinyl-[prolipoprotein] + a 1,2-diacyl-sn-glycero-3-phospho-(1'-sn-glycerol) = an S-1,2-diacyl-sn-glyceryl-L-cysteinyl-[prolipoprotein] + sn-glycerol 1-phosphate + H(+)</text>
        <dbReference type="Rhea" id="RHEA:56712"/>
        <dbReference type="Rhea" id="RHEA-COMP:14679"/>
        <dbReference type="Rhea" id="RHEA-COMP:14680"/>
        <dbReference type="ChEBI" id="CHEBI:15378"/>
        <dbReference type="ChEBI" id="CHEBI:29950"/>
        <dbReference type="ChEBI" id="CHEBI:57685"/>
        <dbReference type="ChEBI" id="CHEBI:64716"/>
        <dbReference type="ChEBI" id="CHEBI:140658"/>
        <dbReference type="EC" id="2.5.1.145"/>
    </reaction>
</comment>
<keyword evidence="5 7" id="KW-1133">Transmembrane helix</keyword>
<keyword evidence="3 7" id="KW-0808">Transferase</keyword>
<protein>
    <recommendedName>
        <fullName evidence="7">Phosphatidylglycerol--prolipoprotein diacylglyceryl transferase</fullName>
        <ecNumber evidence="7">2.5.1.145</ecNumber>
    </recommendedName>
</protein>
<feature type="compositionally biased region" description="Acidic residues" evidence="8">
    <location>
        <begin position="390"/>
        <end position="417"/>
    </location>
</feature>
<evidence type="ECO:0000256" key="3">
    <source>
        <dbReference type="ARBA" id="ARBA00022679"/>
    </source>
</evidence>
<dbReference type="RefSeq" id="WP_344836254.1">
    <property type="nucleotide sequence ID" value="NZ_BAAAUV010000025.1"/>
</dbReference>
<organism evidence="9 10">
    <name type="scientific">Actinocorallia longicatena</name>
    <dbReference type="NCBI Taxonomy" id="111803"/>
    <lineage>
        <taxon>Bacteria</taxon>
        <taxon>Bacillati</taxon>
        <taxon>Actinomycetota</taxon>
        <taxon>Actinomycetes</taxon>
        <taxon>Streptosporangiales</taxon>
        <taxon>Thermomonosporaceae</taxon>
        <taxon>Actinocorallia</taxon>
    </lineage>
</organism>
<dbReference type="HAMAP" id="MF_01147">
    <property type="entry name" value="Lgt"/>
    <property type="match status" value="1"/>
</dbReference>
<dbReference type="Pfam" id="PF01790">
    <property type="entry name" value="LGT"/>
    <property type="match status" value="1"/>
</dbReference>
<evidence type="ECO:0000313" key="10">
    <source>
        <dbReference type="Proteomes" id="UP001501237"/>
    </source>
</evidence>
<dbReference type="EMBL" id="BAAAUV010000025">
    <property type="protein sequence ID" value="GAA3233693.1"/>
    <property type="molecule type" value="Genomic_DNA"/>
</dbReference>
<feature type="compositionally biased region" description="Acidic residues" evidence="8">
    <location>
        <begin position="356"/>
        <end position="382"/>
    </location>
</feature>
<evidence type="ECO:0000256" key="4">
    <source>
        <dbReference type="ARBA" id="ARBA00022692"/>
    </source>
</evidence>
<feature type="compositionally biased region" description="Acidic residues" evidence="8">
    <location>
        <begin position="329"/>
        <end position="349"/>
    </location>
</feature>
<keyword evidence="4 7" id="KW-0812">Transmembrane</keyword>
<dbReference type="PANTHER" id="PTHR30589:SF0">
    <property type="entry name" value="PHOSPHATIDYLGLYCEROL--PROLIPOPROTEIN DIACYLGLYCERYL TRANSFERASE"/>
    <property type="match status" value="1"/>
</dbReference>
<keyword evidence="6 7" id="KW-0472">Membrane</keyword>
<comment type="subcellular location">
    <subcellularLocation>
        <location evidence="7">Cell membrane</location>
        <topology evidence="7">Multi-pass membrane protein</topology>
    </subcellularLocation>
</comment>
<feature type="compositionally biased region" description="Acidic residues" evidence="8">
    <location>
        <begin position="446"/>
        <end position="458"/>
    </location>
</feature>
<feature type="transmembrane region" description="Helical" evidence="7">
    <location>
        <begin position="51"/>
        <end position="74"/>
    </location>
</feature>
<reference evidence="10" key="1">
    <citation type="journal article" date="2019" name="Int. J. Syst. Evol. Microbiol.">
        <title>The Global Catalogue of Microorganisms (GCM) 10K type strain sequencing project: providing services to taxonomists for standard genome sequencing and annotation.</title>
        <authorList>
            <consortium name="The Broad Institute Genomics Platform"/>
            <consortium name="The Broad Institute Genome Sequencing Center for Infectious Disease"/>
            <person name="Wu L."/>
            <person name="Ma J."/>
        </authorList>
    </citation>
    <scope>NUCLEOTIDE SEQUENCE [LARGE SCALE GENOMIC DNA]</scope>
    <source>
        <strain evidence="10">JCM 9377</strain>
    </source>
</reference>
<proteinExistence type="inferred from homology"/>
<dbReference type="NCBIfam" id="TIGR00544">
    <property type="entry name" value="lgt"/>
    <property type="match status" value="1"/>
</dbReference>
<dbReference type="Proteomes" id="UP001501237">
    <property type="component" value="Unassembled WGS sequence"/>
</dbReference>
<feature type="compositionally biased region" description="Basic and acidic residues" evidence="8">
    <location>
        <begin position="459"/>
        <end position="469"/>
    </location>
</feature>
<feature type="region of interest" description="Disordered" evidence="8">
    <location>
        <begin position="296"/>
        <end position="315"/>
    </location>
</feature>
<evidence type="ECO:0000256" key="2">
    <source>
        <dbReference type="ARBA" id="ARBA00022475"/>
    </source>
</evidence>
<comment type="pathway">
    <text evidence="7">Protein modification; lipoprotein biosynthesis (diacylglyceryl transfer).</text>
</comment>
<feature type="binding site" evidence="7">
    <location>
        <position position="141"/>
    </location>
    <ligand>
        <name>a 1,2-diacyl-sn-glycero-3-phospho-(1'-sn-glycerol)</name>
        <dbReference type="ChEBI" id="CHEBI:64716"/>
    </ligand>
</feature>
<comment type="function">
    <text evidence="7">Catalyzes the transfer of the diacylglyceryl group from phosphatidylglycerol to the sulfhydryl group of the N-terminal cysteine of a prolipoprotein, the first step in the formation of mature lipoproteins.</text>
</comment>
<comment type="similarity">
    <text evidence="1 7">Belongs to the Lgt family.</text>
</comment>
<comment type="caution">
    <text evidence="9">The sequence shown here is derived from an EMBL/GenBank/DDBJ whole genome shotgun (WGS) entry which is preliminary data.</text>
</comment>
<feature type="region of interest" description="Disordered" evidence="8">
    <location>
        <begin position="321"/>
        <end position="469"/>
    </location>
</feature>
<comment type="caution">
    <text evidence="7">Lacks conserved residue(s) required for the propagation of feature annotation.</text>
</comment>
<evidence type="ECO:0000256" key="5">
    <source>
        <dbReference type="ARBA" id="ARBA00022989"/>
    </source>
</evidence>
<sequence>MQLAFIPSPSQGVWHIGPLPLRAYAMMIIIGVVVAVWLGERRWIAKGGQPGVVIDVAVWAVPFGLVGGRLYHVITDHQMYFGEGKHPLDALKVWNGGLGIWGAVALGAVGAWIGCRSKGVRLAPFADAVAPGIALAQGIGRWGNWWNQELYGKPTTLPWGVEIDLAHRPKDGLGGILPQYENVETYHPTFLYESIWCIALALVVIWAGKRYNLNHGRSFALYVAGYTVGRGWIEALRIDEAHHFLGLRLNDYTSIIVFLGAALYLYLKRNSGSVPEPLYFGDSAETEELVPVGAGATGAAEEGTGETVTDKAVASAGPVAAPVVVPEPESGDAEPEDEALEDEALEDEAPAPVVAEEPDEPGDDDEEEPGDIEIAEAEEAGDVEPAPVESADEDEAEELAEIEDEGELPVELEEEPEPEPRAPAEPIVTEAEPVPEDVWWAKNDDDKNDDDKNDDDKNDDDKNDAKGEG</sequence>
<evidence type="ECO:0000256" key="8">
    <source>
        <dbReference type="SAM" id="MobiDB-lite"/>
    </source>
</evidence>
<feature type="transmembrane region" description="Helical" evidence="7">
    <location>
        <begin position="21"/>
        <end position="39"/>
    </location>
</feature>
<accession>A0ABP6QIN9</accession>
<keyword evidence="10" id="KW-1185">Reference proteome</keyword>
<dbReference type="InterPro" id="IPR001640">
    <property type="entry name" value="Lgt"/>
</dbReference>
<evidence type="ECO:0000313" key="9">
    <source>
        <dbReference type="EMBL" id="GAA3233693.1"/>
    </source>
</evidence>
<evidence type="ECO:0000256" key="6">
    <source>
        <dbReference type="ARBA" id="ARBA00023136"/>
    </source>
</evidence>
<keyword evidence="2 7" id="KW-1003">Cell membrane</keyword>
<evidence type="ECO:0000256" key="7">
    <source>
        <dbReference type="HAMAP-Rule" id="MF_01147"/>
    </source>
</evidence>
<name>A0ABP6QIN9_9ACTN</name>
<feature type="transmembrane region" description="Helical" evidence="7">
    <location>
        <begin position="94"/>
        <end position="115"/>
    </location>
</feature>
<evidence type="ECO:0000256" key="1">
    <source>
        <dbReference type="ARBA" id="ARBA00007150"/>
    </source>
</evidence>
<dbReference type="PANTHER" id="PTHR30589">
    <property type="entry name" value="PROLIPOPROTEIN DIACYLGLYCERYL TRANSFERASE"/>
    <property type="match status" value="1"/>
</dbReference>